<accession>A0A7W6F7A4</accession>
<protein>
    <submittedName>
        <fullName evidence="3">Anti-sigma factor RsiW</fullName>
    </submittedName>
    <submittedName>
        <fullName evidence="2">Membrane protein</fullName>
    </submittedName>
</protein>
<evidence type="ECO:0000313" key="4">
    <source>
        <dbReference type="Proteomes" id="UP000517759"/>
    </source>
</evidence>
<reference evidence="3 4" key="3">
    <citation type="submission" date="2020-08" db="EMBL/GenBank/DDBJ databases">
        <title>Genomic Encyclopedia of Type Strains, Phase IV (KMG-IV): sequencing the most valuable type-strain genomes for metagenomic binning, comparative biology and taxonomic classification.</title>
        <authorList>
            <person name="Goeker M."/>
        </authorList>
    </citation>
    <scope>NUCLEOTIDE SEQUENCE [LARGE SCALE GENOMIC DNA]</scope>
    <source>
        <strain evidence="3 4">DSM 24105</strain>
    </source>
</reference>
<reference evidence="2" key="1">
    <citation type="journal article" date="2014" name="Int. J. Syst. Evol. Microbiol.">
        <title>Complete genome of a new Firmicutes species belonging to the dominant human colonic microbiota ('Ruminococcus bicirculans') reveals two chromosomes and a selective capacity to utilize plant glucans.</title>
        <authorList>
            <consortium name="NISC Comparative Sequencing Program"/>
            <person name="Wegmann U."/>
            <person name="Louis P."/>
            <person name="Goesmann A."/>
            <person name="Henrissat B."/>
            <person name="Duncan S.H."/>
            <person name="Flint H.J."/>
        </authorList>
    </citation>
    <scope>NUCLEOTIDE SEQUENCE</scope>
    <source>
        <strain evidence="2">NBRC 107710</strain>
    </source>
</reference>
<dbReference type="EMBL" id="JACIDN010000004">
    <property type="protein sequence ID" value="MBB3902871.1"/>
    <property type="molecule type" value="Genomic_DNA"/>
</dbReference>
<evidence type="ECO:0000313" key="5">
    <source>
        <dbReference type="Proteomes" id="UP001156881"/>
    </source>
</evidence>
<dbReference type="Proteomes" id="UP000517759">
    <property type="component" value="Unassembled WGS sequence"/>
</dbReference>
<dbReference type="Pfam" id="PF13490">
    <property type="entry name" value="zf-HC2"/>
    <property type="match status" value="1"/>
</dbReference>
<dbReference type="RefSeq" id="WP_183505306.1">
    <property type="nucleotide sequence ID" value="NZ_BSPG01000007.1"/>
</dbReference>
<dbReference type="InterPro" id="IPR027383">
    <property type="entry name" value="Znf_put"/>
</dbReference>
<name>A0A7W6F7A4_9HYPH</name>
<evidence type="ECO:0000313" key="3">
    <source>
        <dbReference type="EMBL" id="MBB3902871.1"/>
    </source>
</evidence>
<dbReference type="AlphaFoldDB" id="A0A7W6F7A4"/>
<comment type="caution">
    <text evidence="3">The sequence shown here is derived from an EMBL/GenBank/DDBJ whole genome shotgun (WGS) entry which is preliminary data.</text>
</comment>
<reference evidence="2" key="4">
    <citation type="submission" date="2023-01" db="EMBL/GenBank/DDBJ databases">
        <title>Draft genome sequence of Methylobacterium brachythecii strain NBRC 107710.</title>
        <authorList>
            <person name="Sun Q."/>
            <person name="Mori K."/>
        </authorList>
    </citation>
    <scope>NUCLEOTIDE SEQUENCE</scope>
    <source>
        <strain evidence="2">NBRC 107710</strain>
    </source>
</reference>
<evidence type="ECO:0000259" key="1">
    <source>
        <dbReference type="Pfam" id="PF13490"/>
    </source>
</evidence>
<dbReference type="InterPro" id="IPR041916">
    <property type="entry name" value="Anti_sigma_zinc_sf"/>
</dbReference>
<dbReference type="Proteomes" id="UP001156881">
    <property type="component" value="Unassembled WGS sequence"/>
</dbReference>
<dbReference type="Gene3D" id="1.10.10.1320">
    <property type="entry name" value="Anti-sigma factor, zinc-finger domain"/>
    <property type="match status" value="1"/>
</dbReference>
<dbReference type="EMBL" id="BSPG01000007">
    <property type="protein sequence ID" value="GLS43797.1"/>
    <property type="molecule type" value="Genomic_DNA"/>
</dbReference>
<feature type="domain" description="Putative zinc-finger" evidence="1">
    <location>
        <begin position="14"/>
        <end position="41"/>
    </location>
</feature>
<gene>
    <name evidence="2" type="ORF">GCM10007884_17820</name>
    <name evidence="3" type="ORF">GGR33_002373</name>
</gene>
<proteinExistence type="predicted"/>
<keyword evidence="5" id="KW-1185">Reference proteome</keyword>
<evidence type="ECO:0000313" key="2">
    <source>
        <dbReference type="EMBL" id="GLS43797.1"/>
    </source>
</evidence>
<organism evidence="3 4">
    <name type="scientific">Methylobacterium brachythecii</name>
    <dbReference type="NCBI Taxonomy" id="1176177"/>
    <lineage>
        <taxon>Bacteria</taxon>
        <taxon>Pseudomonadati</taxon>
        <taxon>Pseudomonadota</taxon>
        <taxon>Alphaproteobacteria</taxon>
        <taxon>Hyphomicrobiales</taxon>
        <taxon>Methylobacteriaceae</taxon>
        <taxon>Methylobacterium</taxon>
    </lineage>
</organism>
<sequence>MTRDPASPCAESVLLHALVDGELDVANTLRCEAHIADCPACTAELAQLRDLRAALAGDGIAWRAPDELRTRIIASLAQEEGYRAPVRPAPDRGWLSRLRDAASGWAALPSGLALAASVALAVMVTRPDEGNDVSKQLVAGHVRSLLASHLTDVQTSDQHTVKPWFLGKIDFAPPVVDLADQGFPLVGGRLDYVDGRVVAALIYKRHKHVINLFLWPSGGHAPKAGAIEGYNILGWQQAGLTFWAVSDLNAVELKEFQDDFAERAPR</sequence>
<reference evidence="5" key="2">
    <citation type="journal article" date="2019" name="Int. J. Syst. Evol. Microbiol.">
        <title>The Global Catalogue of Microorganisms (GCM) 10K type strain sequencing project: providing services to taxonomists for standard genome sequencing and annotation.</title>
        <authorList>
            <consortium name="The Broad Institute Genomics Platform"/>
            <consortium name="The Broad Institute Genome Sequencing Center for Infectious Disease"/>
            <person name="Wu L."/>
            <person name="Ma J."/>
        </authorList>
    </citation>
    <scope>NUCLEOTIDE SEQUENCE [LARGE SCALE GENOMIC DNA]</scope>
    <source>
        <strain evidence="5">NBRC 107710</strain>
    </source>
</reference>